<dbReference type="EMBL" id="KI300201">
    <property type="protein sequence ID" value="ERZ96706.1"/>
    <property type="molecule type" value="Genomic_DNA"/>
</dbReference>
<organism evidence="1">
    <name type="scientific">Rhizophagus irregularis (strain DAOM 181602 / DAOM 197198 / MUCL 43194)</name>
    <name type="common">Arbuscular mycorrhizal fungus</name>
    <name type="synonym">Glomus intraradices</name>
    <dbReference type="NCBI Taxonomy" id="747089"/>
    <lineage>
        <taxon>Eukaryota</taxon>
        <taxon>Fungi</taxon>
        <taxon>Fungi incertae sedis</taxon>
        <taxon>Mucoromycota</taxon>
        <taxon>Glomeromycotina</taxon>
        <taxon>Glomeromycetes</taxon>
        <taxon>Glomerales</taxon>
        <taxon>Glomeraceae</taxon>
        <taxon>Rhizophagus</taxon>
    </lineage>
</organism>
<name>U9SNL9_RHIID</name>
<gene>
    <name evidence="1" type="ORF">GLOINDRAFT_89368</name>
</gene>
<dbReference type="HOGENOM" id="CLU_2005129_0_0_1"/>
<protein>
    <submittedName>
        <fullName evidence="1">Uncharacterized protein</fullName>
    </submittedName>
</protein>
<proteinExistence type="predicted"/>
<dbReference type="AlphaFoldDB" id="U9SNL9"/>
<sequence>MLRKIGKNTWCPGCNHHDIETTKSLARIKNSECSNFRLYNGNILYNKGHIWTTNLNKIKVYHQWPTLESHKPDFSERQNIREDCNLIFLIIIMVLQSKLQGGQHENISNSFIETILIISKSMTK</sequence>
<accession>U9SNL9</accession>
<evidence type="ECO:0000313" key="1">
    <source>
        <dbReference type="EMBL" id="ERZ96706.1"/>
    </source>
</evidence>
<reference evidence="1" key="1">
    <citation type="submission" date="2013-07" db="EMBL/GenBank/DDBJ databases">
        <title>The genome of an arbuscular mycorrhizal fungus provides insights into the evolution of the oldest plant symbiosis.</title>
        <authorList>
            <consortium name="DOE Joint Genome Institute"/>
            <person name="Tisserant E."/>
            <person name="Malbreil M."/>
            <person name="Kuo A."/>
            <person name="Kohler A."/>
            <person name="Symeonidi A."/>
            <person name="Balestrini R."/>
            <person name="Charron P."/>
            <person name="Duensing N."/>
            <person name="Frei-dit-Frey N."/>
            <person name="Gianinazzi-Pearson V."/>
            <person name="Gilbert B."/>
            <person name="Handa Y."/>
            <person name="Hijri M."/>
            <person name="Kaul R."/>
            <person name="Kawaguchi M."/>
            <person name="Krajinski F."/>
            <person name="Lammers P."/>
            <person name="Lapierre D."/>
            <person name="Masclaux F.G."/>
            <person name="Murat C."/>
            <person name="Morin E."/>
            <person name="Ndikumana S."/>
            <person name="Pagni M."/>
            <person name="Petitpierre D."/>
            <person name="Requena N."/>
            <person name="Rosikiewicz P."/>
            <person name="Riley R."/>
            <person name="Saito K."/>
            <person name="San Clemente H."/>
            <person name="Shapiro H."/>
            <person name="van Tuinen D."/>
            <person name="Becard G."/>
            <person name="Bonfante P."/>
            <person name="Paszkowski U."/>
            <person name="Shachar-Hill Y."/>
            <person name="Young J.P."/>
            <person name="Sanders I.R."/>
            <person name="Henrissat B."/>
            <person name="Rensing S.A."/>
            <person name="Grigoriev I.V."/>
            <person name="Corradi N."/>
            <person name="Roux C."/>
            <person name="Martin F."/>
        </authorList>
    </citation>
    <scope>NUCLEOTIDE SEQUENCE</scope>
    <source>
        <strain evidence="1">DAOM 197198</strain>
    </source>
</reference>